<evidence type="ECO:0008006" key="4">
    <source>
        <dbReference type="Google" id="ProtNLM"/>
    </source>
</evidence>
<feature type="transmembrane region" description="Helical" evidence="1">
    <location>
        <begin position="33"/>
        <end position="57"/>
    </location>
</feature>
<dbReference type="EMBL" id="VOIR01000015">
    <property type="protein sequence ID" value="KAA6432187.1"/>
    <property type="molecule type" value="Genomic_DNA"/>
</dbReference>
<keyword evidence="3" id="KW-1185">Reference proteome</keyword>
<dbReference type="RefSeq" id="WP_146357361.1">
    <property type="nucleotide sequence ID" value="NZ_JBFBFL010000003.1"/>
</dbReference>
<organism evidence="2 3">
    <name type="scientific">Agrococcus sediminis</name>
    <dbReference type="NCBI Taxonomy" id="2599924"/>
    <lineage>
        <taxon>Bacteria</taxon>
        <taxon>Bacillati</taxon>
        <taxon>Actinomycetota</taxon>
        <taxon>Actinomycetes</taxon>
        <taxon>Micrococcales</taxon>
        <taxon>Microbacteriaceae</taxon>
        <taxon>Agrococcus</taxon>
    </lineage>
</organism>
<dbReference type="AlphaFoldDB" id="A0A5M8Q8C8"/>
<feature type="transmembrane region" description="Helical" evidence="1">
    <location>
        <begin position="69"/>
        <end position="88"/>
    </location>
</feature>
<dbReference type="OrthoDB" id="5197832at2"/>
<sequence>MISWVMLAQAIGLGVIGGVVAIVGLTRRPFGDGVLAAAALTLLTLVVQTVASVVAPIMGAGPTGDLLEYWTYLITALVIPPAAVMWALVDKKGEWSTLVVGVGILAVAVMVYRMHQIWFVQLA</sequence>
<feature type="transmembrane region" description="Helical" evidence="1">
    <location>
        <begin position="95"/>
        <end position="114"/>
    </location>
</feature>
<evidence type="ECO:0000313" key="2">
    <source>
        <dbReference type="EMBL" id="KAA6432187.1"/>
    </source>
</evidence>
<keyword evidence="1" id="KW-0472">Membrane</keyword>
<gene>
    <name evidence="2" type="ORF">FQ330_10465</name>
</gene>
<reference evidence="2 3" key="1">
    <citation type="submission" date="2019-08" db="EMBL/GenBank/DDBJ databases">
        <title>Agrococcus lahaulensis sp. nov., isolated from a cold desert of the Indian Himalayas.</title>
        <authorList>
            <person name="Qu J.H."/>
        </authorList>
    </citation>
    <scope>NUCLEOTIDE SEQUENCE [LARGE SCALE GENOMIC DNA]</scope>
    <source>
        <strain evidence="2 3">NS18</strain>
    </source>
</reference>
<proteinExistence type="predicted"/>
<dbReference type="Proteomes" id="UP000323221">
    <property type="component" value="Unassembled WGS sequence"/>
</dbReference>
<protein>
    <recommendedName>
        <fullName evidence="4">Integral membrane protein</fullName>
    </recommendedName>
</protein>
<name>A0A5M8Q8C8_9MICO</name>
<evidence type="ECO:0000313" key="3">
    <source>
        <dbReference type="Proteomes" id="UP000323221"/>
    </source>
</evidence>
<keyword evidence="1" id="KW-1133">Transmembrane helix</keyword>
<feature type="transmembrane region" description="Helical" evidence="1">
    <location>
        <begin position="6"/>
        <end position="26"/>
    </location>
</feature>
<comment type="caution">
    <text evidence="2">The sequence shown here is derived from an EMBL/GenBank/DDBJ whole genome shotgun (WGS) entry which is preliminary data.</text>
</comment>
<evidence type="ECO:0000256" key="1">
    <source>
        <dbReference type="SAM" id="Phobius"/>
    </source>
</evidence>
<accession>A0A5M8Q8C8</accession>
<keyword evidence="1" id="KW-0812">Transmembrane</keyword>